<dbReference type="PANTHER" id="PTHR30461:SF2">
    <property type="entry name" value="SERINE RECOMBINASE PINE-RELATED"/>
    <property type="match status" value="1"/>
</dbReference>
<dbReference type="GO" id="GO:0000150">
    <property type="term" value="F:DNA strand exchange activity"/>
    <property type="evidence" value="ECO:0007669"/>
    <property type="project" value="InterPro"/>
</dbReference>
<dbReference type="RefSeq" id="WP_014424910.1">
    <property type="nucleotide sequence ID" value="NC_017068.1"/>
</dbReference>
<reference evidence="7 8" key="1">
    <citation type="submission" date="2011-10" db="EMBL/GenBank/DDBJ databases">
        <title>Whole genome sequence of Selenomonas ruminantium subsp. lactilytica TAM6421.</title>
        <authorList>
            <person name="Oguchi A."/>
            <person name="Ankai A."/>
            <person name="Kaneko J."/>
            <person name="Yamada-Narita S."/>
            <person name="Fukui S."/>
            <person name="Takahashi M."/>
            <person name="Onodera T."/>
            <person name="Kojima S."/>
            <person name="Fushimi T."/>
            <person name="Abe N."/>
            <person name="Kamio Y."/>
            <person name="Yamazaki S."/>
            <person name="Fujita N."/>
        </authorList>
    </citation>
    <scope>NUCLEOTIDE SEQUENCE [LARGE SCALE GENOMIC DNA]</scope>
    <source>
        <strain evidence="8">NBRC 103574 / TAM6421</strain>
    </source>
</reference>
<organism evidence="7 8">
    <name type="scientific">Selenomonas ruminantium subsp. lactilytica (strain NBRC 103574 / TAM6421)</name>
    <dbReference type="NCBI Taxonomy" id="927704"/>
    <lineage>
        <taxon>Bacteria</taxon>
        <taxon>Bacillati</taxon>
        <taxon>Bacillota</taxon>
        <taxon>Negativicutes</taxon>
        <taxon>Selenomonadales</taxon>
        <taxon>Selenomonadaceae</taxon>
        <taxon>Selenomonas</taxon>
    </lineage>
</organism>
<keyword evidence="2" id="KW-0238">DNA-binding</keyword>
<dbReference type="PROSITE" id="PS51736">
    <property type="entry name" value="RECOMBINASES_3"/>
    <property type="match status" value="1"/>
</dbReference>
<evidence type="ECO:0000256" key="3">
    <source>
        <dbReference type="ARBA" id="ARBA00023172"/>
    </source>
</evidence>
<evidence type="ECO:0000256" key="4">
    <source>
        <dbReference type="PIRSR" id="PIRSR606118-50"/>
    </source>
</evidence>
<dbReference type="InterPro" id="IPR050639">
    <property type="entry name" value="SSR_resolvase"/>
</dbReference>
<dbReference type="AlphaFoldDB" id="I0GRU2"/>
<dbReference type="Proteomes" id="UP000007887">
    <property type="component" value="Chromosome"/>
</dbReference>
<evidence type="ECO:0000259" key="6">
    <source>
        <dbReference type="PROSITE" id="PS51736"/>
    </source>
</evidence>
<dbReference type="Pfam" id="PF00239">
    <property type="entry name" value="Resolvase"/>
    <property type="match status" value="1"/>
</dbReference>
<evidence type="ECO:0000256" key="1">
    <source>
        <dbReference type="ARBA" id="ARBA00022908"/>
    </source>
</evidence>
<keyword evidence="1" id="KW-0229">DNA integration</keyword>
<dbReference type="HOGENOM" id="CLU_082093_0_0_9"/>
<evidence type="ECO:0000256" key="2">
    <source>
        <dbReference type="ARBA" id="ARBA00023125"/>
    </source>
</evidence>
<dbReference type="NCBIfam" id="NF033518">
    <property type="entry name" value="transpos_IS607"/>
    <property type="match status" value="1"/>
</dbReference>
<evidence type="ECO:0000256" key="5">
    <source>
        <dbReference type="PROSITE-ProRule" id="PRU10137"/>
    </source>
</evidence>
<dbReference type="CDD" id="cd03769">
    <property type="entry name" value="SR_IS607_transposase_like"/>
    <property type="match status" value="1"/>
</dbReference>
<dbReference type="GO" id="GO:0015074">
    <property type="term" value="P:DNA integration"/>
    <property type="evidence" value="ECO:0007669"/>
    <property type="project" value="UniProtKB-KW"/>
</dbReference>
<dbReference type="Gene3D" id="3.40.50.1390">
    <property type="entry name" value="Resolvase, N-terminal catalytic domain"/>
    <property type="match status" value="1"/>
</dbReference>
<dbReference type="InterPro" id="IPR041718">
    <property type="entry name" value="IS607_transposase-like"/>
</dbReference>
<dbReference type="InterPro" id="IPR006118">
    <property type="entry name" value="Recombinase_CS"/>
</dbReference>
<evidence type="ECO:0000313" key="7">
    <source>
        <dbReference type="EMBL" id="BAL83479.1"/>
    </source>
</evidence>
<feature type="domain" description="Resolvase/invertase-type recombinase catalytic" evidence="6">
    <location>
        <begin position="54"/>
        <end position="200"/>
    </location>
</feature>
<evidence type="ECO:0000313" key="8">
    <source>
        <dbReference type="Proteomes" id="UP000007887"/>
    </source>
</evidence>
<dbReference type="EMBL" id="AP012292">
    <property type="protein sequence ID" value="BAL83479.1"/>
    <property type="molecule type" value="Genomic_DNA"/>
</dbReference>
<dbReference type="PROSITE" id="PS00397">
    <property type="entry name" value="RECOMBINASES_1"/>
    <property type="match status" value="1"/>
</dbReference>
<dbReference type="FunFam" id="3.40.50.1390:FF:000002">
    <property type="entry name" value="ORF1 in transposon ISC1904"/>
    <property type="match status" value="1"/>
</dbReference>
<gene>
    <name evidence="7" type="ordered locus">SELR_17710</name>
</gene>
<sequence>MLAKDVLRVLGITRPTLTKYVKTGIIRVTVLPNKRYDYNEEDVYGFLNKDMKRKTFIYARVSTAKQKPDLENQISLLKQFCFSNGYTISGIYSDIASGISFEKRKDFFEMLDEVLEGHVERVVVTYKDRLSRVGFELFHHLFQKYNCEIVVMSEVGSVKLDTQEVFEEIVNLLHCYSMKLYSSRRRLKKIKEAVDDVDEG</sequence>
<dbReference type="InterPro" id="IPR048046">
    <property type="entry name" value="Transpos_IS607"/>
</dbReference>
<dbReference type="PATRIC" id="fig|927704.6.peg.1833"/>
<dbReference type="PANTHER" id="PTHR30461">
    <property type="entry name" value="DNA-INVERTASE FROM LAMBDOID PROPHAGE"/>
    <property type="match status" value="1"/>
</dbReference>
<protein>
    <submittedName>
        <fullName evidence="7">Putative transposase OrfA</fullName>
    </submittedName>
</protein>
<dbReference type="SUPFAM" id="SSF53041">
    <property type="entry name" value="Resolvase-like"/>
    <property type="match status" value="1"/>
</dbReference>
<accession>I0GRU2</accession>
<keyword evidence="3" id="KW-0233">DNA recombination</keyword>
<dbReference type="OrthoDB" id="5319803at2"/>
<dbReference type="SUPFAM" id="SSF46955">
    <property type="entry name" value="Putative DNA-binding domain"/>
    <property type="match status" value="1"/>
</dbReference>
<dbReference type="InterPro" id="IPR009061">
    <property type="entry name" value="DNA-bd_dom_put_sf"/>
</dbReference>
<dbReference type="SMART" id="SM00857">
    <property type="entry name" value="Resolvase"/>
    <property type="match status" value="1"/>
</dbReference>
<feature type="active site" description="O-(5'-phospho-DNA)-serine intermediate" evidence="4 5">
    <location>
        <position position="62"/>
    </location>
</feature>
<name>I0GRU2_SELRL</name>
<dbReference type="InterPro" id="IPR006119">
    <property type="entry name" value="Resolv_N"/>
</dbReference>
<proteinExistence type="predicted"/>
<dbReference type="GO" id="GO:0003677">
    <property type="term" value="F:DNA binding"/>
    <property type="evidence" value="ECO:0007669"/>
    <property type="project" value="UniProtKB-KW"/>
</dbReference>
<dbReference type="InterPro" id="IPR036162">
    <property type="entry name" value="Resolvase-like_N_sf"/>
</dbReference>
<dbReference type="eggNOG" id="COG2452">
    <property type="taxonomic scope" value="Bacteria"/>
</dbReference>
<dbReference type="KEGG" id="sri:SELR_17710"/>